<evidence type="ECO:0000313" key="1">
    <source>
        <dbReference type="EMBL" id="MFD2158549.1"/>
    </source>
</evidence>
<organism evidence="1 2">
    <name type="scientific">Rubritalea tangerina</name>
    <dbReference type="NCBI Taxonomy" id="430798"/>
    <lineage>
        <taxon>Bacteria</taxon>
        <taxon>Pseudomonadati</taxon>
        <taxon>Verrucomicrobiota</taxon>
        <taxon>Verrucomicrobiia</taxon>
        <taxon>Verrucomicrobiales</taxon>
        <taxon>Rubritaleaceae</taxon>
        <taxon>Rubritalea</taxon>
    </lineage>
</organism>
<sequence>MPHPSIKWSLGIISLSAIIGASTAYLTHQCLPDPYAELESLRSEELRLHQALLAEQAKVHALEKQLQHLAQHATPSPPDTN</sequence>
<dbReference type="EMBL" id="JBHUJB010000028">
    <property type="protein sequence ID" value="MFD2158549.1"/>
    <property type="molecule type" value="Genomic_DNA"/>
</dbReference>
<keyword evidence="2" id="KW-1185">Reference proteome</keyword>
<proteinExistence type="predicted"/>
<name>A0ABW4Z9K8_9BACT</name>
<gene>
    <name evidence="1" type="ORF">ACFSW8_06540</name>
</gene>
<dbReference type="Proteomes" id="UP001597389">
    <property type="component" value="Unassembled WGS sequence"/>
</dbReference>
<accession>A0ABW4Z9K8</accession>
<comment type="caution">
    <text evidence="1">The sequence shown here is derived from an EMBL/GenBank/DDBJ whole genome shotgun (WGS) entry which is preliminary data.</text>
</comment>
<reference evidence="2" key="1">
    <citation type="journal article" date="2019" name="Int. J. Syst. Evol. Microbiol.">
        <title>The Global Catalogue of Microorganisms (GCM) 10K type strain sequencing project: providing services to taxonomists for standard genome sequencing and annotation.</title>
        <authorList>
            <consortium name="The Broad Institute Genomics Platform"/>
            <consortium name="The Broad Institute Genome Sequencing Center for Infectious Disease"/>
            <person name="Wu L."/>
            <person name="Ma J."/>
        </authorList>
    </citation>
    <scope>NUCLEOTIDE SEQUENCE [LARGE SCALE GENOMIC DNA]</scope>
    <source>
        <strain evidence="2">CCUG 57942</strain>
    </source>
</reference>
<dbReference type="RefSeq" id="WP_377086660.1">
    <property type="nucleotide sequence ID" value="NZ_JBHSJL010000014.1"/>
</dbReference>
<protein>
    <submittedName>
        <fullName evidence="1">Uncharacterized protein</fullName>
    </submittedName>
</protein>
<evidence type="ECO:0000313" key="2">
    <source>
        <dbReference type="Proteomes" id="UP001597389"/>
    </source>
</evidence>